<evidence type="ECO:0000313" key="2">
    <source>
        <dbReference type="EMBL" id="PHN02897.1"/>
    </source>
</evidence>
<dbReference type="Pfam" id="PF18962">
    <property type="entry name" value="Por_Secre_tail"/>
    <property type="match status" value="1"/>
</dbReference>
<dbReference type="OrthoDB" id="9805017at2"/>
<evidence type="ECO:0000259" key="1">
    <source>
        <dbReference type="Pfam" id="PF18962"/>
    </source>
</evidence>
<organism evidence="2 3">
    <name type="scientific">Flavilitoribacter nigricans (strain ATCC 23147 / DSM 23189 / NBRC 102662 / NCIMB 1420 / SS-2)</name>
    <name type="common">Lewinella nigricans</name>
    <dbReference type="NCBI Taxonomy" id="1122177"/>
    <lineage>
        <taxon>Bacteria</taxon>
        <taxon>Pseudomonadati</taxon>
        <taxon>Bacteroidota</taxon>
        <taxon>Saprospiria</taxon>
        <taxon>Saprospirales</taxon>
        <taxon>Lewinellaceae</taxon>
        <taxon>Flavilitoribacter</taxon>
    </lineage>
</organism>
<dbReference type="Proteomes" id="UP000223913">
    <property type="component" value="Unassembled WGS sequence"/>
</dbReference>
<sequence length="416" mass="43767">MKKPLSWKFLLCILPVLGVPAGVGAQLYIQGTTVHISPNALLHSNDDVTNTGGGTLINEGMLSTSGSITNSGSATLQGNGRYKLAGDWQNSATFSAGTSTVNFVGPANSMVTSGGDAFHILEMTKAVANLTLADDLGIGRRLEFLSGQNKILLPGKTLAIGSGGDIRGYDINNYIVTGSDGELIKSDLGDNGFTFPIGFDLSSYNPMVVRQHGTSGPLGVRCHEQHFANGSSGMPLSSEVVDASWEITRASAGVNDLEVTLLWELEHELAFDRNDSAVGFWDGANWDYGALPGSQATILGSTTYSQTRTGISGTGLLGVRSGMSLVDAHDARATSSALIVYPNPFAEKLTVLHASGKIWLYTLSGQLVMQIDPGYGPGFSVPTEIDLGHLPAGIYLLKTTGMNGLPVSTRLIKMAR</sequence>
<dbReference type="NCBIfam" id="TIGR04183">
    <property type="entry name" value="Por_Secre_tail"/>
    <property type="match status" value="1"/>
</dbReference>
<reference evidence="2 3" key="1">
    <citation type="submission" date="2017-10" db="EMBL/GenBank/DDBJ databases">
        <title>The draft genome sequence of Lewinella nigricans NBRC 102662.</title>
        <authorList>
            <person name="Wang K."/>
        </authorList>
    </citation>
    <scope>NUCLEOTIDE SEQUENCE [LARGE SCALE GENOMIC DNA]</scope>
    <source>
        <strain evidence="2 3">NBRC 102662</strain>
    </source>
</reference>
<protein>
    <recommendedName>
        <fullName evidence="1">Secretion system C-terminal sorting domain-containing protein</fullName>
    </recommendedName>
</protein>
<proteinExistence type="predicted"/>
<dbReference type="InterPro" id="IPR026444">
    <property type="entry name" value="Secre_tail"/>
</dbReference>
<name>A0A2D0N376_FLAN2</name>
<gene>
    <name evidence="2" type="ORF">CRP01_29250</name>
</gene>
<keyword evidence="3" id="KW-1185">Reference proteome</keyword>
<dbReference type="RefSeq" id="WP_099153612.1">
    <property type="nucleotide sequence ID" value="NZ_PDUD01000035.1"/>
</dbReference>
<dbReference type="AlphaFoldDB" id="A0A2D0N376"/>
<feature type="domain" description="Secretion system C-terminal sorting" evidence="1">
    <location>
        <begin position="340"/>
        <end position="404"/>
    </location>
</feature>
<comment type="caution">
    <text evidence="2">The sequence shown here is derived from an EMBL/GenBank/DDBJ whole genome shotgun (WGS) entry which is preliminary data.</text>
</comment>
<accession>A0A2D0N376</accession>
<evidence type="ECO:0000313" key="3">
    <source>
        <dbReference type="Proteomes" id="UP000223913"/>
    </source>
</evidence>
<dbReference type="EMBL" id="PDUD01000035">
    <property type="protein sequence ID" value="PHN02897.1"/>
    <property type="molecule type" value="Genomic_DNA"/>
</dbReference>